<feature type="domain" description="Transposase IS200-like" evidence="1">
    <location>
        <begin position="11"/>
        <end position="131"/>
    </location>
</feature>
<comment type="caution">
    <text evidence="2">The sequence shown here is derived from an EMBL/GenBank/DDBJ whole genome shotgun (WGS) entry which is preliminary data.</text>
</comment>
<dbReference type="Gene3D" id="3.30.70.1290">
    <property type="entry name" value="Transposase IS200-like"/>
    <property type="match status" value="1"/>
</dbReference>
<name>A0A1F7GCF2_9BACT</name>
<dbReference type="GO" id="GO:0006313">
    <property type="term" value="P:DNA transposition"/>
    <property type="evidence" value="ECO:0007669"/>
    <property type="project" value="InterPro"/>
</dbReference>
<dbReference type="InterPro" id="IPR036515">
    <property type="entry name" value="Transposase_17_sf"/>
</dbReference>
<dbReference type="Proteomes" id="UP000177208">
    <property type="component" value="Unassembled WGS sequence"/>
</dbReference>
<sequence>MSKYIRKSHNVSLILYHFVCPAKYRRVIFDKTVDLELKNVCLEISKRFEIIFLEIGTDKDHVHFLIQSVPIFSPKRIIRIVKSITSREIFSRLPHVKKTLWGGEFWSDGYFVSTVGRANSEQTIIKYIKEQGREAEYIQLHRQQLQFAF</sequence>
<organism evidence="2 3">
    <name type="scientific">Candidatus Roizmanbacteria bacterium RIFCSPHIGHO2_01_FULL_39_12c</name>
    <dbReference type="NCBI Taxonomy" id="1802031"/>
    <lineage>
        <taxon>Bacteria</taxon>
        <taxon>Candidatus Roizmaniibacteriota</taxon>
    </lineage>
</organism>
<dbReference type="NCBIfam" id="NF033573">
    <property type="entry name" value="transpos_IS200"/>
    <property type="match status" value="1"/>
</dbReference>
<dbReference type="SUPFAM" id="SSF143422">
    <property type="entry name" value="Transposase IS200-like"/>
    <property type="match status" value="1"/>
</dbReference>
<dbReference type="GO" id="GO:0003677">
    <property type="term" value="F:DNA binding"/>
    <property type="evidence" value="ECO:0007669"/>
    <property type="project" value="InterPro"/>
</dbReference>
<dbReference type="PANTHER" id="PTHR33360">
    <property type="entry name" value="TRANSPOSASE FOR INSERTION SEQUENCE ELEMENT IS200"/>
    <property type="match status" value="1"/>
</dbReference>
<evidence type="ECO:0000313" key="2">
    <source>
        <dbReference type="EMBL" id="OGK16671.1"/>
    </source>
</evidence>
<dbReference type="EMBL" id="MFZG01000019">
    <property type="protein sequence ID" value="OGK16671.1"/>
    <property type="molecule type" value="Genomic_DNA"/>
</dbReference>
<dbReference type="GO" id="GO:0004803">
    <property type="term" value="F:transposase activity"/>
    <property type="evidence" value="ECO:0007669"/>
    <property type="project" value="InterPro"/>
</dbReference>
<dbReference type="SMART" id="SM01321">
    <property type="entry name" value="Y1_Tnp"/>
    <property type="match status" value="1"/>
</dbReference>
<protein>
    <submittedName>
        <fullName evidence="2">Transposase</fullName>
    </submittedName>
</protein>
<evidence type="ECO:0000259" key="1">
    <source>
        <dbReference type="SMART" id="SM01321"/>
    </source>
</evidence>
<dbReference type="AlphaFoldDB" id="A0A1F7GCF2"/>
<evidence type="ECO:0000313" key="3">
    <source>
        <dbReference type="Proteomes" id="UP000177208"/>
    </source>
</evidence>
<proteinExistence type="predicted"/>
<accession>A0A1F7GCF2</accession>
<dbReference type="InterPro" id="IPR002686">
    <property type="entry name" value="Transposase_17"/>
</dbReference>
<reference evidence="2 3" key="1">
    <citation type="journal article" date="2016" name="Nat. Commun.">
        <title>Thousands of microbial genomes shed light on interconnected biogeochemical processes in an aquifer system.</title>
        <authorList>
            <person name="Anantharaman K."/>
            <person name="Brown C.T."/>
            <person name="Hug L.A."/>
            <person name="Sharon I."/>
            <person name="Castelle C.J."/>
            <person name="Probst A.J."/>
            <person name="Thomas B.C."/>
            <person name="Singh A."/>
            <person name="Wilkins M.J."/>
            <person name="Karaoz U."/>
            <person name="Brodie E.L."/>
            <person name="Williams K.H."/>
            <person name="Hubbard S.S."/>
            <person name="Banfield J.F."/>
        </authorList>
    </citation>
    <scope>NUCLEOTIDE SEQUENCE [LARGE SCALE GENOMIC DNA]</scope>
</reference>
<gene>
    <name evidence="2" type="ORF">A2774_00010</name>
</gene>
<dbReference type="PANTHER" id="PTHR33360:SF4">
    <property type="entry name" value="TRANSPOSASE IS200-LIKE PROTEIN"/>
    <property type="match status" value="1"/>
</dbReference>
<dbReference type="Pfam" id="PF01797">
    <property type="entry name" value="Y1_Tnp"/>
    <property type="match status" value="1"/>
</dbReference>